<keyword evidence="1" id="KW-0472">Membrane</keyword>
<dbReference type="Proteomes" id="UP000015462">
    <property type="component" value="Unassembled WGS sequence"/>
</dbReference>
<accession>A0AB33Z1K1</accession>
<protein>
    <recommendedName>
        <fullName evidence="4">BphX-like</fullName>
    </recommendedName>
</protein>
<dbReference type="AlphaFoldDB" id="A0AB33Z1K1"/>
<evidence type="ECO:0008006" key="4">
    <source>
        <dbReference type="Google" id="ProtNLM"/>
    </source>
</evidence>
<feature type="transmembrane region" description="Helical" evidence="1">
    <location>
        <begin position="108"/>
        <end position="128"/>
    </location>
</feature>
<dbReference type="InterPro" id="IPR009310">
    <property type="entry name" value="BphX"/>
</dbReference>
<dbReference type="EMBL" id="ASHL01000006">
    <property type="protein sequence ID" value="EPD12817.1"/>
    <property type="molecule type" value="Genomic_DNA"/>
</dbReference>
<evidence type="ECO:0000313" key="2">
    <source>
        <dbReference type="EMBL" id="EPD12817.1"/>
    </source>
</evidence>
<reference evidence="2 3" key="1">
    <citation type="journal article" date="2013" name="Genome Announc.">
        <title>Genome Sequence of the Pyrene- and Fluoranthene-Degrading Bacterium Cycloclasticus sp. Strain PY97M.</title>
        <authorList>
            <person name="Cui Z."/>
            <person name="Xu G."/>
            <person name="Li Q."/>
            <person name="Gao W."/>
            <person name="Zheng L."/>
        </authorList>
    </citation>
    <scope>NUCLEOTIDE SEQUENCE [LARGE SCALE GENOMIC DNA]</scope>
    <source>
        <strain evidence="2 3">PY97M</strain>
    </source>
</reference>
<evidence type="ECO:0000313" key="3">
    <source>
        <dbReference type="Proteomes" id="UP000015462"/>
    </source>
</evidence>
<sequence length="136" mass="15129">MKGLKVWMVGVGIFYILNLVLLWPSLWGPQVPLMYPGVELYQDEVIFQLLLDAWLIVGLGLAAIGVVLIAGARNPMRYYPALIPVVFITETIFGIWDIYSAMNHEDVVVALITLVIHVIIIATGLVVWKNAKALEV</sequence>
<feature type="transmembrane region" description="Helical" evidence="1">
    <location>
        <begin position="46"/>
        <end position="71"/>
    </location>
</feature>
<dbReference type="Pfam" id="PF06139">
    <property type="entry name" value="BphX"/>
    <property type="match status" value="1"/>
</dbReference>
<organism evidence="2 3">
    <name type="scientific">Cycloclasticus pugetii</name>
    <dbReference type="NCBI Taxonomy" id="34068"/>
    <lineage>
        <taxon>Bacteria</taxon>
        <taxon>Pseudomonadati</taxon>
        <taxon>Pseudomonadota</taxon>
        <taxon>Gammaproteobacteria</taxon>
        <taxon>Thiotrichales</taxon>
        <taxon>Piscirickettsiaceae</taxon>
        <taxon>Cycloclasticus</taxon>
    </lineage>
</organism>
<name>A0AB33Z1K1_9GAMM</name>
<keyword evidence="1" id="KW-1133">Transmembrane helix</keyword>
<feature type="transmembrane region" description="Helical" evidence="1">
    <location>
        <begin position="7"/>
        <end position="26"/>
    </location>
</feature>
<feature type="transmembrane region" description="Helical" evidence="1">
    <location>
        <begin position="78"/>
        <end position="96"/>
    </location>
</feature>
<proteinExistence type="predicted"/>
<keyword evidence="3" id="KW-1185">Reference proteome</keyword>
<evidence type="ECO:0000256" key="1">
    <source>
        <dbReference type="SAM" id="Phobius"/>
    </source>
</evidence>
<dbReference type="RefSeq" id="WP_016390589.1">
    <property type="nucleotide sequence ID" value="NZ_FQZJ01000001.1"/>
</dbReference>
<comment type="caution">
    <text evidence="2">The sequence shown here is derived from an EMBL/GenBank/DDBJ whole genome shotgun (WGS) entry which is preliminary data.</text>
</comment>
<keyword evidence="1" id="KW-0812">Transmembrane</keyword>
<gene>
    <name evidence="2" type="ORF">L196_08106</name>
</gene>